<dbReference type="AlphaFoldDB" id="A0A518GXP8"/>
<evidence type="ECO:0000256" key="1">
    <source>
        <dbReference type="SAM" id="MobiDB-lite"/>
    </source>
</evidence>
<dbReference type="Proteomes" id="UP000317835">
    <property type="component" value="Chromosome"/>
</dbReference>
<gene>
    <name evidence="2" type="ORF">ElP_12320</name>
</gene>
<evidence type="ECO:0000313" key="3">
    <source>
        <dbReference type="Proteomes" id="UP000317835"/>
    </source>
</evidence>
<sequence length="339" mass="36817">MFDVEAALRGYLQAPGSVKEPWMYELLAVAFEYNLAEPQFVRQALGVSAILASRPGDQGFPENLLTVVDLMAARDIFVIEVDLGGGKTQVVRVAELLDLAAERLPHRPEPHVKSLDLAERTLDPERMARAVEGLFSLGWPGVDEAWRSEARLRALALADRLREAGRAPEAEALVDRVEAAEPRDLYARLTWDGYGDLDLAVDEPLGATAEFRTPRTVFGGALVKNGRGSEAEEIYVCPRGFDGEYTFRVLPVVSDPERPITSATLEVITHEGGDREQVRTIAIDPASPEPVAVTLEGGRRTEAMPFVMPKVMVVVDPEDPALPGGEPAPGPAAPAPDPR</sequence>
<dbReference type="RefSeq" id="WP_197446743.1">
    <property type="nucleotide sequence ID" value="NZ_CP036426.1"/>
</dbReference>
<feature type="compositionally biased region" description="Pro residues" evidence="1">
    <location>
        <begin position="326"/>
        <end position="339"/>
    </location>
</feature>
<name>A0A518GXP8_9BACT</name>
<dbReference type="EMBL" id="CP036426">
    <property type="protein sequence ID" value="QDV33361.1"/>
    <property type="molecule type" value="Genomic_DNA"/>
</dbReference>
<keyword evidence="3" id="KW-1185">Reference proteome</keyword>
<accession>A0A518GXP8</accession>
<feature type="region of interest" description="Disordered" evidence="1">
    <location>
        <begin position="316"/>
        <end position="339"/>
    </location>
</feature>
<organism evidence="2 3">
    <name type="scientific">Tautonia plasticadhaerens</name>
    <dbReference type="NCBI Taxonomy" id="2527974"/>
    <lineage>
        <taxon>Bacteria</taxon>
        <taxon>Pseudomonadati</taxon>
        <taxon>Planctomycetota</taxon>
        <taxon>Planctomycetia</taxon>
        <taxon>Isosphaerales</taxon>
        <taxon>Isosphaeraceae</taxon>
        <taxon>Tautonia</taxon>
    </lineage>
</organism>
<reference evidence="2 3" key="1">
    <citation type="submission" date="2019-02" db="EMBL/GenBank/DDBJ databases">
        <title>Deep-cultivation of Planctomycetes and their phenomic and genomic characterization uncovers novel biology.</title>
        <authorList>
            <person name="Wiegand S."/>
            <person name="Jogler M."/>
            <person name="Boedeker C."/>
            <person name="Pinto D."/>
            <person name="Vollmers J."/>
            <person name="Rivas-Marin E."/>
            <person name="Kohn T."/>
            <person name="Peeters S.H."/>
            <person name="Heuer A."/>
            <person name="Rast P."/>
            <person name="Oberbeckmann S."/>
            <person name="Bunk B."/>
            <person name="Jeske O."/>
            <person name="Meyerdierks A."/>
            <person name="Storesund J.E."/>
            <person name="Kallscheuer N."/>
            <person name="Luecker S."/>
            <person name="Lage O.M."/>
            <person name="Pohl T."/>
            <person name="Merkel B.J."/>
            <person name="Hornburger P."/>
            <person name="Mueller R.-W."/>
            <person name="Bruemmer F."/>
            <person name="Labrenz M."/>
            <person name="Spormann A.M."/>
            <person name="Op den Camp H."/>
            <person name="Overmann J."/>
            <person name="Amann R."/>
            <person name="Jetten M.S.M."/>
            <person name="Mascher T."/>
            <person name="Medema M.H."/>
            <person name="Devos D.P."/>
            <person name="Kaster A.-K."/>
            <person name="Ovreas L."/>
            <person name="Rohde M."/>
            <person name="Galperin M.Y."/>
            <person name="Jogler C."/>
        </authorList>
    </citation>
    <scope>NUCLEOTIDE SEQUENCE [LARGE SCALE GENOMIC DNA]</scope>
    <source>
        <strain evidence="2 3">ElP</strain>
    </source>
</reference>
<feature type="compositionally biased region" description="Low complexity" evidence="1">
    <location>
        <begin position="316"/>
        <end position="325"/>
    </location>
</feature>
<dbReference type="KEGG" id="tpla:ElP_12320"/>
<protein>
    <submittedName>
        <fullName evidence="2">Uncharacterized protein</fullName>
    </submittedName>
</protein>
<evidence type="ECO:0000313" key="2">
    <source>
        <dbReference type="EMBL" id="QDV33361.1"/>
    </source>
</evidence>
<proteinExistence type="predicted"/>